<evidence type="ECO:0000313" key="1">
    <source>
        <dbReference type="EMBL" id="CAK9879438.1"/>
    </source>
</evidence>
<name>A0ABP1BT17_9BRYO</name>
<dbReference type="InterPro" id="IPR032675">
    <property type="entry name" value="LRR_dom_sf"/>
</dbReference>
<feature type="non-terminal residue" evidence="1">
    <location>
        <position position="133"/>
    </location>
</feature>
<dbReference type="Gene3D" id="3.80.10.10">
    <property type="entry name" value="Ribonuclease Inhibitor"/>
    <property type="match status" value="1"/>
</dbReference>
<feature type="non-terminal residue" evidence="1">
    <location>
        <position position="1"/>
    </location>
</feature>
<keyword evidence="2" id="KW-1185">Reference proteome</keyword>
<protein>
    <recommendedName>
        <fullName evidence="3">Disease resistance protein</fullName>
    </recommendedName>
</protein>
<dbReference type="InterPro" id="IPR050715">
    <property type="entry name" value="LRR-SigEffector_domain"/>
</dbReference>
<reference evidence="1" key="1">
    <citation type="submission" date="2024-03" db="EMBL/GenBank/DDBJ databases">
        <authorList>
            <consortium name="ELIXIR-Norway"/>
            <consortium name="Elixir Norway"/>
        </authorList>
    </citation>
    <scope>NUCLEOTIDE SEQUENCE</scope>
</reference>
<accession>A0ABP1BT17</accession>
<dbReference type="Proteomes" id="UP001497522">
    <property type="component" value="Chromosome 7"/>
</dbReference>
<gene>
    <name evidence="1" type="ORF">CSSPJE1EN2_LOCUS20972</name>
</gene>
<evidence type="ECO:0008006" key="3">
    <source>
        <dbReference type="Google" id="ProtNLM"/>
    </source>
</evidence>
<evidence type="ECO:0000313" key="2">
    <source>
        <dbReference type="Proteomes" id="UP001497522"/>
    </source>
</evidence>
<sequence length="133" mass="15034">LPHKISALTKLNFLTLSIDVQTLPHEMSHAFKQLKDLDLWCCKKLEYLPRSFTCCGAFPALVRIRLDFCGKLVEFPEVDEGALPRLQILDLSFCYSLRSLPLSLELLTSFRELDLLGVCGSLKRARVSCCFGP</sequence>
<dbReference type="EMBL" id="OZ023708">
    <property type="protein sequence ID" value="CAK9879438.1"/>
    <property type="molecule type" value="Genomic_DNA"/>
</dbReference>
<organism evidence="1 2">
    <name type="scientific">Sphagnum jensenii</name>
    <dbReference type="NCBI Taxonomy" id="128206"/>
    <lineage>
        <taxon>Eukaryota</taxon>
        <taxon>Viridiplantae</taxon>
        <taxon>Streptophyta</taxon>
        <taxon>Embryophyta</taxon>
        <taxon>Bryophyta</taxon>
        <taxon>Sphagnophytina</taxon>
        <taxon>Sphagnopsida</taxon>
        <taxon>Sphagnales</taxon>
        <taxon>Sphagnaceae</taxon>
        <taxon>Sphagnum</taxon>
    </lineage>
</organism>
<dbReference type="PANTHER" id="PTHR45752:SF196">
    <property type="entry name" value="GH17740P"/>
    <property type="match status" value="1"/>
</dbReference>
<dbReference type="PANTHER" id="PTHR45752">
    <property type="entry name" value="LEUCINE-RICH REPEAT-CONTAINING"/>
    <property type="match status" value="1"/>
</dbReference>
<dbReference type="SUPFAM" id="SSF52058">
    <property type="entry name" value="L domain-like"/>
    <property type="match status" value="1"/>
</dbReference>
<proteinExistence type="predicted"/>